<dbReference type="InterPro" id="IPR001367">
    <property type="entry name" value="Fe_dep_repressor"/>
</dbReference>
<keyword evidence="14" id="KW-1185">Reference proteome</keyword>
<feature type="domain" description="HTH dtxR-type" evidence="12">
    <location>
        <begin position="2"/>
        <end position="63"/>
    </location>
</feature>
<evidence type="ECO:0000256" key="8">
    <source>
        <dbReference type="ARBA" id="ARBA00023159"/>
    </source>
</evidence>
<evidence type="ECO:0000256" key="1">
    <source>
        <dbReference type="ARBA" id="ARBA00004496"/>
    </source>
</evidence>
<dbReference type="RefSeq" id="WP_380024121.1">
    <property type="nucleotide sequence ID" value="NZ_JBHSHC010000014.1"/>
</dbReference>
<dbReference type="EMBL" id="JBHSHC010000014">
    <property type="protein sequence ID" value="MFC4766302.1"/>
    <property type="molecule type" value="Genomic_DNA"/>
</dbReference>
<dbReference type="InterPro" id="IPR050536">
    <property type="entry name" value="DtxR_MntR_Metal-Reg"/>
</dbReference>
<dbReference type="PANTHER" id="PTHR33238:SF11">
    <property type="entry name" value="TRANSCRIPTIONAL REGULATOR MNTR"/>
    <property type="match status" value="1"/>
</dbReference>
<evidence type="ECO:0000256" key="10">
    <source>
        <dbReference type="ARBA" id="ARBA00023211"/>
    </source>
</evidence>
<organism evidence="13 14">
    <name type="scientific">Effusibacillus consociatus</name>
    <dbReference type="NCBI Taxonomy" id="1117041"/>
    <lineage>
        <taxon>Bacteria</taxon>
        <taxon>Bacillati</taxon>
        <taxon>Bacillota</taxon>
        <taxon>Bacilli</taxon>
        <taxon>Bacillales</taxon>
        <taxon>Alicyclobacillaceae</taxon>
        <taxon>Effusibacillus</taxon>
    </lineage>
</organism>
<dbReference type="InterPro" id="IPR036388">
    <property type="entry name" value="WH-like_DNA-bd_sf"/>
</dbReference>
<dbReference type="PROSITE" id="PS50944">
    <property type="entry name" value="HTH_DTXR"/>
    <property type="match status" value="1"/>
</dbReference>
<evidence type="ECO:0000256" key="9">
    <source>
        <dbReference type="ARBA" id="ARBA00023163"/>
    </source>
</evidence>
<evidence type="ECO:0000256" key="2">
    <source>
        <dbReference type="ARBA" id="ARBA00007871"/>
    </source>
</evidence>
<evidence type="ECO:0000313" key="14">
    <source>
        <dbReference type="Proteomes" id="UP001596002"/>
    </source>
</evidence>
<keyword evidence="8" id="KW-0010">Activator</keyword>
<reference evidence="14" key="1">
    <citation type="journal article" date="2019" name="Int. J. Syst. Evol. Microbiol.">
        <title>The Global Catalogue of Microorganisms (GCM) 10K type strain sequencing project: providing services to taxonomists for standard genome sequencing and annotation.</title>
        <authorList>
            <consortium name="The Broad Institute Genomics Platform"/>
            <consortium name="The Broad Institute Genome Sequencing Center for Infectious Disease"/>
            <person name="Wu L."/>
            <person name="Ma J."/>
        </authorList>
    </citation>
    <scope>NUCLEOTIDE SEQUENCE [LARGE SCALE GENOMIC DNA]</scope>
    <source>
        <strain evidence="14">WYCCWR 12678</strain>
    </source>
</reference>
<evidence type="ECO:0000259" key="12">
    <source>
        <dbReference type="PROSITE" id="PS50944"/>
    </source>
</evidence>
<keyword evidence="6" id="KW-0805">Transcription regulation</keyword>
<evidence type="ECO:0000256" key="4">
    <source>
        <dbReference type="ARBA" id="ARBA00022490"/>
    </source>
</evidence>
<dbReference type="PANTHER" id="PTHR33238">
    <property type="entry name" value="IRON (METAL) DEPENDENT REPRESSOR, DTXR FAMILY"/>
    <property type="match status" value="1"/>
</dbReference>
<keyword evidence="9" id="KW-0804">Transcription</keyword>
<dbReference type="SUPFAM" id="SSF47979">
    <property type="entry name" value="Iron-dependent repressor protein, dimerization domain"/>
    <property type="match status" value="1"/>
</dbReference>
<accession>A0ABV9Q0Y3</accession>
<dbReference type="Gene3D" id="1.10.10.10">
    <property type="entry name" value="Winged helix-like DNA-binding domain superfamily/Winged helix DNA-binding domain"/>
    <property type="match status" value="1"/>
</dbReference>
<dbReference type="SMART" id="SM00529">
    <property type="entry name" value="HTH_DTXR"/>
    <property type="match status" value="1"/>
</dbReference>
<proteinExistence type="inferred from homology"/>
<keyword evidence="10" id="KW-0464">Manganese</keyword>
<comment type="subcellular location">
    <subcellularLocation>
        <location evidence="1">Cytoplasm</location>
    </subcellularLocation>
</comment>
<gene>
    <name evidence="13" type="primary">mntR</name>
    <name evidence="13" type="ORF">ACFO8Q_02660</name>
</gene>
<dbReference type="InterPro" id="IPR022689">
    <property type="entry name" value="Iron_dep_repressor"/>
</dbReference>
<dbReference type="InterPro" id="IPR022687">
    <property type="entry name" value="HTH_DTXR"/>
</dbReference>
<dbReference type="Proteomes" id="UP001596002">
    <property type="component" value="Unassembled WGS sequence"/>
</dbReference>
<dbReference type="Pfam" id="PF02742">
    <property type="entry name" value="Fe_dep_repr_C"/>
    <property type="match status" value="1"/>
</dbReference>
<evidence type="ECO:0000256" key="3">
    <source>
        <dbReference type="ARBA" id="ARBA00011738"/>
    </source>
</evidence>
<evidence type="ECO:0000256" key="6">
    <source>
        <dbReference type="ARBA" id="ARBA00023015"/>
    </source>
</evidence>
<dbReference type="SUPFAM" id="SSF46785">
    <property type="entry name" value="Winged helix' DNA-binding domain"/>
    <property type="match status" value="1"/>
</dbReference>
<evidence type="ECO:0000256" key="11">
    <source>
        <dbReference type="ARBA" id="ARBA00032593"/>
    </source>
</evidence>
<evidence type="ECO:0000256" key="5">
    <source>
        <dbReference type="ARBA" id="ARBA00022491"/>
    </source>
</evidence>
<evidence type="ECO:0000313" key="13">
    <source>
        <dbReference type="EMBL" id="MFC4766302.1"/>
    </source>
</evidence>
<dbReference type="Pfam" id="PF01325">
    <property type="entry name" value="Fe_dep_repress"/>
    <property type="match status" value="1"/>
</dbReference>
<keyword evidence="5" id="KW-0678">Repressor</keyword>
<protein>
    <recommendedName>
        <fullName evidence="11">Manganese transport regulator</fullName>
    </recommendedName>
</protein>
<comment type="subunit">
    <text evidence="3">Homodimer.</text>
</comment>
<comment type="caution">
    <text evidence="13">The sequence shown here is derived from an EMBL/GenBank/DDBJ whole genome shotgun (WGS) entry which is preliminary data.</text>
</comment>
<evidence type="ECO:0000256" key="7">
    <source>
        <dbReference type="ARBA" id="ARBA00023125"/>
    </source>
</evidence>
<name>A0ABV9Q0Y3_9BACL</name>
<dbReference type="InterPro" id="IPR036421">
    <property type="entry name" value="Fe_dep_repressor_sf"/>
</dbReference>
<keyword evidence="7" id="KW-0238">DNA-binding</keyword>
<dbReference type="Gene3D" id="1.10.60.10">
    <property type="entry name" value="Iron dependent repressor, metal binding and dimerisation domain"/>
    <property type="match status" value="1"/>
</dbReference>
<keyword evidence="4" id="KW-0963">Cytoplasm</keyword>
<comment type="similarity">
    <text evidence="2">Belongs to the DtxR/MntR family.</text>
</comment>
<sequence>MLTPSMEDYLEKIYELMKEKGYARVSDIASSLAVQPSSVTKMIQKLDEQNYVTYEKYRGIILTPRGEQLGRLMKQRHKMLEGFLRMLGVSEATIEKDVEGIEHHVSPSTMESLKSLVLFFEDYPECLEEYRQFRKKLRDLAASDGESK</sequence>
<dbReference type="NCBIfam" id="NF003025">
    <property type="entry name" value="PRK03902.1"/>
    <property type="match status" value="1"/>
</dbReference>
<dbReference type="InterPro" id="IPR036390">
    <property type="entry name" value="WH_DNA-bd_sf"/>
</dbReference>